<feature type="non-terminal residue" evidence="1">
    <location>
        <position position="145"/>
    </location>
</feature>
<evidence type="ECO:0000313" key="1">
    <source>
        <dbReference type="EMBL" id="MBI1627115.1"/>
    </source>
</evidence>
<proteinExistence type="predicted"/>
<organism evidence="1 2">
    <name type="scientific">Comamonas suwonensis</name>
    <dbReference type="NCBI Taxonomy" id="2606214"/>
    <lineage>
        <taxon>Bacteria</taxon>
        <taxon>Pseudomonadati</taxon>
        <taxon>Pseudomonadota</taxon>
        <taxon>Betaproteobacteria</taxon>
        <taxon>Burkholderiales</taxon>
        <taxon>Comamonadaceae</taxon>
        <taxon>Comamonas</taxon>
    </lineage>
</organism>
<dbReference type="RefSeq" id="WP_198462448.1">
    <property type="nucleotide sequence ID" value="NZ_JABBCQ020000063.1"/>
</dbReference>
<name>A0A843BB56_9BURK</name>
<keyword evidence="2" id="KW-1185">Reference proteome</keyword>
<reference evidence="1" key="1">
    <citation type="submission" date="2020-12" db="EMBL/GenBank/DDBJ databases">
        <title>Comamonas sp. nov., isolated from stream water.</title>
        <authorList>
            <person name="Park K.-H."/>
        </authorList>
    </citation>
    <scope>NUCLEOTIDE SEQUENCE</scope>
    <source>
        <strain evidence="1">EJ-4</strain>
    </source>
</reference>
<feature type="non-terminal residue" evidence="1">
    <location>
        <position position="1"/>
    </location>
</feature>
<sequence>KLEAWLVVNKNALKLDDARIAKLREVAAETDRLHKSTKDLQDTKARNERITQGLAAVDESISQAQGRTAEAAVTRIEERFRKLRDDLGKTGNMSGLAKVDQLVGIESARAQLESLQQQTDRIFSDQARTEQSLANQVTAGLTGEL</sequence>
<dbReference type="EMBL" id="JABBCQ020000063">
    <property type="protein sequence ID" value="MBI1627115.1"/>
    <property type="molecule type" value="Genomic_DNA"/>
</dbReference>
<protein>
    <submittedName>
        <fullName evidence="1">Uncharacterized protein</fullName>
    </submittedName>
</protein>
<comment type="caution">
    <text evidence="1">The sequence shown here is derived from an EMBL/GenBank/DDBJ whole genome shotgun (WGS) entry which is preliminary data.</text>
</comment>
<dbReference type="AlphaFoldDB" id="A0A843BB56"/>
<gene>
    <name evidence="1" type="ORF">HF327_021870</name>
</gene>
<evidence type="ECO:0000313" key="2">
    <source>
        <dbReference type="Proteomes" id="UP000530032"/>
    </source>
</evidence>
<accession>A0A843BB56</accession>
<dbReference type="Proteomes" id="UP000530032">
    <property type="component" value="Unassembled WGS sequence"/>
</dbReference>